<evidence type="ECO:0000313" key="1">
    <source>
        <dbReference type="Proteomes" id="UP000035642"/>
    </source>
</evidence>
<dbReference type="WBParaSite" id="ACAC_0000212801-mRNA-1">
    <property type="protein sequence ID" value="ACAC_0000212801-mRNA-1"/>
    <property type="gene ID" value="ACAC_0000212801"/>
</dbReference>
<keyword evidence="1" id="KW-1185">Reference proteome</keyword>
<accession>A0A0K0CX64</accession>
<dbReference type="AlphaFoldDB" id="A0A0K0CX64"/>
<reference evidence="2" key="2">
    <citation type="submission" date="2017-02" db="UniProtKB">
        <authorList>
            <consortium name="WormBaseParasite"/>
        </authorList>
    </citation>
    <scope>IDENTIFICATION</scope>
</reference>
<evidence type="ECO:0000313" key="2">
    <source>
        <dbReference type="WBParaSite" id="ACAC_0000212801-mRNA-1"/>
    </source>
</evidence>
<protein>
    <submittedName>
        <fullName evidence="2">Secreted protein</fullName>
    </submittedName>
</protein>
<sequence>MLMVRFDVFVFIKPMIRLDGPRLLFVSMWRLRLRVESRRWAAEEDLARHEGEAATSRRITSVDHRLGSSALMKTKSSKR</sequence>
<organism evidence="1 2">
    <name type="scientific">Angiostrongylus cantonensis</name>
    <name type="common">Rat lungworm</name>
    <dbReference type="NCBI Taxonomy" id="6313"/>
    <lineage>
        <taxon>Eukaryota</taxon>
        <taxon>Metazoa</taxon>
        <taxon>Ecdysozoa</taxon>
        <taxon>Nematoda</taxon>
        <taxon>Chromadorea</taxon>
        <taxon>Rhabditida</taxon>
        <taxon>Rhabditina</taxon>
        <taxon>Rhabditomorpha</taxon>
        <taxon>Strongyloidea</taxon>
        <taxon>Metastrongylidae</taxon>
        <taxon>Angiostrongylus</taxon>
    </lineage>
</organism>
<name>A0A0K0CX64_ANGCA</name>
<dbReference type="Proteomes" id="UP000035642">
    <property type="component" value="Unassembled WGS sequence"/>
</dbReference>
<proteinExistence type="predicted"/>
<reference evidence="1" key="1">
    <citation type="submission" date="2012-09" db="EMBL/GenBank/DDBJ databases">
        <authorList>
            <person name="Martin A.A."/>
        </authorList>
    </citation>
    <scope>NUCLEOTIDE SEQUENCE</scope>
</reference>